<dbReference type="CDD" id="cd00024">
    <property type="entry name" value="CD_CSD"/>
    <property type="match status" value="1"/>
</dbReference>
<feature type="region of interest" description="Disordered" evidence="8">
    <location>
        <begin position="394"/>
        <end position="422"/>
    </location>
</feature>
<evidence type="ECO:0000256" key="7">
    <source>
        <dbReference type="ARBA" id="ARBA00023303"/>
    </source>
</evidence>
<dbReference type="Gene3D" id="2.40.50.40">
    <property type="match status" value="1"/>
</dbReference>
<dbReference type="InterPro" id="IPR000953">
    <property type="entry name" value="Chromo/chromo_shadow_dom"/>
</dbReference>
<dbReference type="InterPro" id="IPR023780">
    <property type="entry name" value="Chromo_domain"/>
</dbReference>
<dbReference type="SMART" id="SM00298">
    <property type="entry name" value="CHROMO"/>
    <property type="match status" value="1"/>
</dbReference>
<evidence type="ECO:0000259" key="9">
    <source>
        <dbReference type="SMART" id="SM00298"/>
    </source>
</evidence>
<evidence type="ECO:0000256" key="3">
    <source>
        <dbReference type="ARBA" id="ARBA00022737"/>
    </source>
</evidence>
<evidence type="ECO:0000256" key="4">
    <source>
        <dbReference type="ARBA" id="ARBA00023043"/>
    </source>
</evidence>
<reference evidence="11" key="1">
    <citation type="submission" date="2025-08" db="UniProtKB">
        <authorList>
            <consortium name="RefSeq"/>
        </authorList>
    </citation>
    <scope>IDENTIFICATION</scope>
</reference>
<evidence type="ECO:0000256" key="5">
    <source>
        <dbReference type="ARBA" id="ARBA00023065"/>
    </source>
</evidence>
<keyword evidence="2" id="KW-0716">Sensory transduction</keyword>
<protein>
    <submittedName>
        <fullName evidence="11">M-phase phosphoprotein 8 isoform X4</fullName>
    </submittedName>
</protein>
<keyword evidence="10" id="KW-1185">Reference proteome</keyword>
<evidence type="ECO:0000256" key="6">
    <source>
        <dbReference type="ARBA" id="ARBA00023180"/>
    </source>
</evidence>
<feature type="compositionally biased region" description="Low complexity" evidence="8">
    <location>
        <begin position="406"/>
        <end position="418"/>
    </location>
</feature>
<dbReference type="InterPro" id="IPR052076">
    <property type="entry name" value="TRP_cation_channel"/>
</dbReference>
<keyword evidence="3" id="KW-0677">Repeat</keyword>
<evidence type="ECO:0000256" key="2">
    <source>
        <dbReference type="ARBA" id="ARBA00022606"/>
    </source>
</evidence>
<dbReference type="PANTHER" id="PTHR47143:SF1">
    <property type="entry name" value="ION_TRANS DOMAIN-CONTAINING PROTEIN"/>
    <property type="match status" value="1"/>
</dbReference>
<keyword evidence="5" id="KW-0406">Ion transport</keyword>
<feature type="domain" description="Chromo" evidence="9">
    <location>
        <begin position="10"/>
        <end position="65"/>
    </location>
</feature>
<dbReference type="SMART" id="SM00248">
    <property type="entry name" value="ANK"/>
    <property type="match status" value="3"/>
</dbReference>
<dbReference type="Gene3D" id="1.25.40.20">
    <property type="entry name" value="Ankyrin repeat-containing domain"/>
    <property type="match status" value="1"/>
</dbReference>
<dbReference type="InterPro" id="IPR036770">
    <property type="entry name" value="Ankyrin_rpt-contain_sf"/>
</dbReference>
<evidence type="ECO:0000313" key="10">
    <source>
        <dbReference type="Proteomes" id="UP001652625"/>
    </source>
</evidence>
<evidence type="ECO:0000256" key="1">
    <source>
        <dbReference type="ARBA" id="ARBA00022448"/>
    </source>
</evidence>
<dbReference type="Pfam" id="PF00385">
    <property type="entry name" value="Chromo"/>
    <property type="match status" value="1"/>
</dbReference>
<feature type="region of interest" description="Disordered" evidence="8">
    <location>
        <begin position="284"/>
        <end position="303"/>
    </location>
</feature>
<dbReference type="Proteomes" id="UP001652625">
    <property type="component" value="Chromosome 03"/>
</dbReference>
<feature type="compositionally biased region" description="Basic residues" evidence="8">
    <location>
        <begin position="64"/>
        <end position="74"/>
    </location>
</feature>
<sequence length="1166" mass="129301">MSDFASEDDVFEVEKIVASRLDKDGLRRVFRVRWKGCKSDEDTWEPLENLLSCNELLKQYKEERRKRKKLKKNKLNVTKEFGTQSALSKVKEEPKEEAKTTRKQDDSKLQDNVKKKTESTRGSLPKRKKPDLFLNTDTDLAGFTRKQRHEMERAVEESKKLSPVLFDTEDLANADNSLNVKSKSKKKRIRRILDDSSDDSLKSPKLSTSSVTSVENVFSFSNVLGSPSNSYISLVDQLQKKSENTIIYPENNAISPEVNKLKVNEKKPTINLKSLSALKSKLGSSIRSSSSPPVPNTSFSPSAQGSVLSSLSSGLSPLDAKSSSFPLVSTFSSSSSVQSAPLATPMKDSSLSVPVQHFSLSGVQFEKDYVSEYSRNKESISPTRKNALPKNQILNKDINPKTTDFESSQTSSSPIESQNKNKASNLPLEVVINNNISNTSLPITAETSGTASSLLVSNPSLSTKFLLSSVFSKINLDSVSRKKSIKKNNKLTESTKNICTDSQTNHIALQIATDISETADKVVTGISETGDKFVTDISQTAFKIVTDISETGDKVVTGISETGDKVIADISEVADKVVNNKVDLKEQISSESFEKNVKEFVIEKPESKTVLNNFQSNDKDLHKNISEAKQNFQKLGIDFSVFKPKPTVTIANKPKDAEDTAISNQSTVLSKATKEAKNVKQTIVDKSKKLSYIEYQAKIRRKSSEHADTGLFIDFLKVPSTLSEINSQPDGVDKAVILNSKVSAEKVVAIEKKKDKLVKEIDSSKIDRRELASSEDVLGTILETIGPIKEISLKLAANNENKQVTTENKDVIMEESLNEEFLDASDFEYDLDDYSGDEDGLLMIASLTSKKVTYETLNANTKSLDLLVIHQAIVVGDAITVIQSKISANEINNYVDDMDTLLMKAVMECSPDMVRIILEKSADPNTPSKNGKTPLMMAVELQQRSLVVMLIQNGAKMNIQTPSGETALILACKMGHIEIVHVLLNSGADVKPAATYLEKMAVPKHLRSSLQFTLQIHSEKLKYVTEKVFMDIIKFDKLPIQIDHQLMGCRCISPDETGEHDFFFECDVYVKDRHVQVVLLALPTLFERCGSITPLFDAQNNGVKDVLLNNESMIQVLPNSHYIYFLYPKHGEVNFLRVLSDITCTNKILVCVYAINFEKASSISPS</sequence>
<dbReference type="SUPFAM" id="SSF54160">
    <property type="entry name" value="Chromo domain-like"/>
    <property type="match status" value="1"/>
</dbReference>
<dbReference type="InterPro" id="IPR016197">
    <property type="entry name" value="Chromo-like_dom_sf"/>
</dbReference>
<dbReference type="PANTHER" id="PTHR47143">
    <property type="entry name" value="TRANSIENT RECEPTOR POTENTIAL CATION CHANNEL PROTEIN PAINLESS"/>
    <property type="match status" value="1"/>
</dbReference>
<name>A0ABM4BJA7_HYDVU</name>
<keyword evidence="6" id="KW-0325">Glycoprotein</keyword>
<organism evidence="10 11">
    <name type="scientific">Hydra vulgaris</name>
    <name type="common">Hydra</name>
    <name type="synonym">Hydra attenuata</name>
    <dbReference type="NCBI Taxonomy" id="6087"/>
    <lineage>
        <taxon>Eukaryota</taxon>
        <taxon>Metazoa</taxon>
        <taxon>Cnidaria</taxon>
        <taxon>Hydrozoa</taxon>
        <taxon>Hydroidolina</taxon>
        <taxon>Anthoathecata</taxon>
        <taxon>Aplanulata</taxon>
        <taxon>Hydridae</taxon>
        <taxon>Hydra</taxon>
    </lineage>
</organism>
<gene>
    <name evidence="11" type="primary">LOC101234803</name>
</gene>
<keyword evidence="1" id="KW-0813">Transport</keyword>
<keyword evidence="4" id="KW-0040">ANK repeat</keyword>
<feature type="compositionally biased region" description="Basic and acidic residues" evidence="8">
    <location>
        <begin position="89"/>
        <end position="119"/>
    </location>
</feature>
<evidence type="ECO:0000256" key="8">
    <source>
        <dbReference type="SAM" id="MobiDB-lite"/>
    </source>
</evidence>
<proteinExistence type="predicted"/>
<accession>A0ABM4BJA7</accession>
<feature type="region of interest" description="Disordered" evidence="8">
    <location>
        <begin position="64"/>
        <end position="135"/>
    </location>
</feature>
<dbReference type="Pfam" id="PF12796">
    <property type="entry name" value="Ank_2"/>
    <property type="match status" value="1"/>
</dbReference>
<dbReference type="InterPro" id="IPR002110">
    <property type="entry name" value="Ankyrin_rpt"/>
</dbReference>
<dbReference type="RefSeq" id="XP_065649080.1">
    <property type="nucleotide sequence ID" value="XM_065793008.1"/>
</dbReference>
<keyword evidence="7" id="KW-0407">Ion channel</keyword>
<evidence type="ECO:0000313" key="11">
    <source>
        <dbReference type="RefSeq" id="XP_065649080.1"/>
    </source>
</evidence>
<dbReference type="GeneID" id="101234803"/>
<dbReference type="SUPFAM" id="SSF48403">
    <property type="entry name" value="Ankyrin repeat"/>
    <property type="match status" value="1"/>
</dbReference>